<accession>A0A4Y3PCT6</accession>
<evidence type="ECO:0000313" key="1">
    <source>
        <dbReference type="EMBL" id="GEB32232.1"/>
    </source>
</evidence>
<dbReference type="Proteomes" id="UP000316882">
    <property type="component" value="Unassembled WGS sequence"/>
</dbReference>
<dbReference type="AlphaFoldDB" id="A0A4Y3PCT6"/>
<reference evidence="1 2" key="1">
    <citation type="submission" date="2019-06" db="EMBL/GenBank/DDBJ databases">
        <title>Whole genome shotgun sequence of Brevibacillus parabrevis NBRC 12334.</title>
        <authorList>
            <person name="Hosoyama A."/>
            <person name="Uohara A."/>
            <person name="Ohji S."/>
            <person name="Ichikawa N."/>
        </authorList>
    </citation>
    <scope>NUCLEOTIDE SEQUENCE [LARGE SCALE GENOMIC DNA]</scope>
    <source>
        <strain evidence="1 2">NBRC 12334</strain>
    </source>
</reference>
<sequence length="66" mass="7436">MVTCNAMASVTSLVPSSLLDLHLPYNHRDRAVAAETCGIKPVMRWSMRFYAKMKDLTSFWKAGTKT</sequence>
<dbReference type="EMBL" id="BJMH01000007">
    <property type="protein sequence ID" value="GEB32232.1"/>
    <property type="molecule type" value="Genomic_DNA"/>
</dbReference>
<evidence type="ECO:0000313" key="2">
    <source>
        <dbReference type="Proteomes" id="UP000316882"/>
    </source>
</evidence>
<gene>
    <name evidence="1" type="ORF">BPA01_18120</name>
</gene>
<proteinExistence type="predicted"/>
<keyword evidence="2" id="KW-1185">Reference proteome</keyword>
<comment type="caution">
    <text evidence="1">The sequence shown here is derived from an EMBL/GenBank/DDBJ whole genome shotgun (WGS) entry which is preliminary data.</text>
</comment>
<organism evidence="1 2">
    <name type="scientific">Brevibacillus parabrevis</name>
    <dbReference type="NCBI Taxonomy" id="54914"/>
    <lineage>
        <taxon>Bacteria</taxon>
        <taxon>Bacillati</taxon>
        <taxon>Bacillota</taxon>
        <taxon>Bacilli</taxon>
        <taxon>Bacillales</taxon>
        <taxon>Paenibacillaceae</taxon>
        <taxon>Brevibacillus</taxon>
    </lineage>
</organism>
<name>A0A4Y3PCT6_BREPA</name>
<protein>
    <submittedName>
        <fullName evidence="1">Uncharacterized protein</fullName>
    </submittedName>
</protein>